<protein>
    <submittedName>
        <fullName evidence="2">Uncharacterized protein</fullName>
    </submittedName>
</protein>
<evidence type="ECO:0000256" key="1">
    <source>
        <dbReference type="SAM" id="Phobius"/>
    </source>
</evidence>
<dbReference type="Proteomes" id="UP001160009">
    <property type="component" value="Segment"/>
</dbReference>
<name>A0ABY5TSY6_9VIRU</name>
<evidence type="ECO:0000313" key="3">
    <source>
        <dbReference type="Proteomes" id="UP001160009"/>
    </source>
</evidence>
<sequence>MVTERNTMNPKKHPISYKIGTALAYLIIAIATILALTGSVALLKLLIGFILA</sequence>
<dbReference type="EMBL" id="OP072506">
    <property type="protein sequence ID" value="UVX36083.1"/>
    <property type="molecule type" value="Genomic_DNA"/>
</dbReference>
<keyword evidence="1" id="KW-0812">Transmembrane</keyword>
<accession>A0ABY5TSY6</accession>
<keyword evidence="3" id="KW-1185">Reference proteome</keyword>
<organism evidence="2 3">
    <name type="scientific">Bacteriophage sp</name>
    <dbReference type="NCBI Taxonomy" id="38018"/>
    <lineage>
        <taxon>Viruses</taxon>
    </lineage>
</organism>
<keyword evidence="1" id="KW-1133">Transmembrane helix</keyword>
<feature type="transmembrane region" description="Helical" evidence="1">
    <location>
        <begin position="21"/>
        <end position="51"/>
    </location>
</feature>
<reference evidence="2 3" key="1">
    <citation type="submission" date="2022-07" db="EMBL/GenBank/DDBJ databases">
        <authorList>
            <person name="Nishijima S."/>
        </authorList>
    </citation>
    <scope>NUCLEOTIDE SEQUENCE [LARGE SCALE GENOMIC DNA]</scope>
    <source>
        <strain evidence="2">3055_109949</strain>
    </source>
</reference>
<proteinExistence type="predicted"/>
<evidence type="ECO:0000313" key="2">
    <source>
        <dbReference type="EMBL" id="UVX36083.1"/>
    </source>
</evidence>
<keyword evidence="1" id="KW-0472">Membrane</keyword>